<accession>A0A9P5F1Q5</accession>
<sequence>MALLLFFQLLLASLVAAQTNHIIHGFEYYGCVNITSDQFSAFVNFPAGFTPEQCESACTGFDYAAAFPEYVSVIAIKDSPLTFLVLGSGCRCGRNIASLPKVDEAICSNPCGGNTFYGFCGFSDATCSYANVYQACDDFPSDPNTPAPSSPGSPYPPGSSPPGASPPGSNTLFSYPPVSYFSTLATPSTAPTTYLTVRLPTVTRTLKLATKSTEVVVHTVPPGGLSTSCASEHDHTPAPSLPPIEGAPTGPIVVVQTVYVHKPAESSSGLQGYDTVQGDPPAGTLQGVPPVATQPGAATLVVPTLTVGETSTLWPPQGQSTVTVAYPPQTAATGSTLWPPQGQSTVTVVFPPQTAASETTLWPPQGQPTTLVPYADPADPIASAPGNAGNATISASREVPEFRTIMPDDPAASATQIVPAVVTTAQAHRVNAGMAGAIAMAFMAVGI</sequence>
<feature type="chain" id="PRO_5040178118" description="WSC domain-containing protein" evidence="2">
    <location>
        <begin position="18"/>
        <end position="447"/>
    </location>
</feature>
<feature type="compositionally biased region" description="Pro residues" evidence="1">
    <location>
        <begin position="143"/>
        <end position="165"/>
    </location>
</feature>
<protein>
    <recommendedName>
        <fullName evidence="3">WSC domain-containing protein</fullName>
    </recommendedName>
</protein>
<keyword evidence="2" id="KW-0732">Signal</keyword>
<dbReference type="InterPro" id="IPR002889">
    <property type="entry name" value="WSC_carb-bd"/>
</dbReference>
<comment type="caution">
    <text evidence="4">The sequence shown here is derived from an EMBL/GenBank/DDBJ whole genome shotgun (WGS) entry which is preliminary data.</text>
</comment>
<evidence type="ECO:0000313" key="4">
    <source>
        <dbReference type="EMBL" id="KAF4864094.1"/>
    </source>
</evidence>
<evidence type="ECO:0000259" key="3">
    <source>
        <dbReference type="PROSITE" id="PS51212"/>
    </source>
</evidence>
<reference evidence="4" key="1">
    <citation type="submission" date="2019-06" db="EMBL/GenBank/DDBJ databases">
        <authorList>
            <person name="Gan P."/>
            <person name="Shirasu K."/>
        </authorList>
    </citation>
    <scope>NUCLEOTIDE SEQUENCE [LARGE SCALE GENOMIC DNA]</scope>
    <source>
        <strain evidence="4">CAD2</strain>
    </source>
</reference>
<dbReference type="EMBL" id="QPMT01000005">
    <property type="protein sequence ID" value="KAF4864094.1"/>
    <property type="molecule type" value="Genomic_DNA"/>
</dbReference>
<feature type="domain" description="WSC" evidence="3">
    <location>
        <begin position="25"/>
        <end position="136"/>
    </location>
</feature>
<proteinExistence type="predicted"/>
<dbReference type="PROSITE" id="PS51212">
    <property type="entry name" value="WSC"/>
    <property type="match status" value="1"/>
</dbReference>
<name>A0A9P5F1Q5_COLSI</name>
<keyword evidence="5" id="KW-1185">Reference proteome</keyword>
<organism evidence="4 5">
    <name type="scientific">Colletotrichum siamense</name>
    <name type="common">Anthracnose fungus</name>
    <dbReference type="NCBI Taxonomy" id="690259"/>
    <lineage>
        <taxon>Eukaryota</taxon>
        <taxon>Fungi</taxon>
        <taxon>Dikarya</taxon>
        <taxon>Ascomycota</taxon>
        <taxon>Pezizomycotina</taxon>
        <taxon>Sordariomycetes</taxon>
        <taxon>Hypocreomycetidae</taxon>
        <taxon>Glomerellales</taxon>
        <taxon>Glomerellaceae</taxon>
        <taxon>Colletotrichum</taxon>
        <taxon>Colletotrichum gloeosporioides species complex</taxon>
    </lineage>
</organism>
<evidence type="ECO:0000256" key="2">
    <source>
        <dbReference type="SAM" id="SignalP"/>
    </source>
</evidence>
<evidence type="ECO:0000313" key="5">
    <source>
        <dbReference type="Proteomes" id="UP000711996"/>
    </source>
</evidence>
<feature type="signal peptide" evidence="2">
    <location>
        <begin position="1"/>
        <end position="17"/>
    </location>
</feature>
<gene>
    <name evidence="4" type="ORF">CGCSCA2_v002295</name>
</gene>
<dbReference type="AlphaFoldDB" id="A0A9P5F1Q5"/>
<dbReference type="Proteomes" id="UP000711996">
    <property type="component" value="Unassembled WGS sequence"/>
</dbReference>
<dbReference type="OrthoDB" id="5106279at2759"/>
<evidence type="ECO:0000256" key="1">
    <source>
        <dbReference type="SAM" id="MobiDB-lite"/>
    </source>
</evidence>
<feature type="region of interest" description="Disordered" evidence="1">
    <location>
        <begin position="142"/>
        <end position="169"/>
    </location>
</feature>